<proteinExistence type="predicted"/>
<dbReference type="GO" id="GO:0120330">
    <property type="term" value="C:rixosome complex"/>
    <property type="evidence" value="ECO:0007669"/>
    <property type="project" value="TreeGrafter"/>
</dbReference>
<evidence type="ECO:0000256" key="2">
    <source>
        <dbReference type="ARBA" id="ARBA00022737"/>
    </source>
</evidence>
<dbReference type="SMART" id="SM00343">
    <property type="entry name" value="ZnF_C2HC"/>
    <property type="match status" value="1"/>
</dbReference>
<dbReference type="GO" id="GO:0006364">
    <property type="term" value="P:rRNA processing"/>
    <property type="evidence" value="ECO:0007669"/>
    <property type="project" value="TreeGrafter"/>
</dbReference>
<evidence type="ECO:0000313" key="6">
    <source>
        <dbReference type="EMBL" id="GFY86852.1"/>
    </source>
</evidence>
<dbReference type="EMBL" id="BJWL01000005">
    <property type="protein sequence ID" value="GFY86852.1"/>
    <property type="molecule type" value="Genomic_DNA"/>
</dbReference>
<dbReference type="PANTHER" id="PTHR18763">
    <property type="entry name" value="WD-REPEAT PROTEIN 18"/>
    <property type="match status" value="1"/>
</dbReference>
<feature type="region of interest" description="Disordered" evidence="4">
    <location>
        <begin position="200"/>
        <end position="231"/>
    </location>
</feature>
<dbReference type="InterPro" id="IPR001878">
    <property type="entry name" value="Znf_CCHC"/>
</dbReference>
<dbReference type="GO" id="GO:0006261">
    <property type="term" value="P:DNA-templated DNA replication"/>
    <property type="evidence" value="ECO:0007669"/>
    <property type="project" value="TreeGrafter"/>
</dbReference>
<feature type="compositionally biased region" description="Polar residues" evidence="4">
    <location>
        <begin position="331"/>
        <end position="346"/>
    </location>
</feature>
<feature type="region of interest" description="Disordered" evidence="4">
    <location>
        <begin position="414"/>
        <end position="433"/>
    </location>
</feature>
<dbReference type="SUPFAM" id="SSF50978">
    <property type="entry name" value="WD40 repeat-like"/>
    <property type="match status" value="1"/>
</dbReference>
<dbReference type="InterPro" id="IPR036322">
    <property type="entry name" value="WD40_repeat_dom_sf"/>
</dbReference>
<dbReference type="Gene3D" id="4.10.60.10">
    <property type="entry name" value="Zinc finger, CCHC-type"/>
    <property type="match status" value="1"/>
</dbReference>
<dbReference type="GO" id="GO:0005656">
    <property type="term" value="C:nuclear pre-replicative complex"/>
    <property type="evidence" value="ECO:0007669"/>
    <property type="project" value="TreeGrafter"/>
</dbReference>
<dbReference type="InterPro" id="IPR015943">
    <property type="entry name" value="WD40/YVTN_repeat-like_dom_sf"/>
</dbReference>
<dbReference type="Pfam" id="PF00098">
    <property type="entry name" value="zf-CCHC"/>
    <property type="match status" value="1"/>
</dbReference>
<keyword evidence="3" id="KW-0479">Metal-binding</keyword>
<dbReference type="Proteomes" id="UP000585474">
    <property type="component" value="Unassembled WGS sequence"/>
</dbReference>
<feature type="region of interest" description="Disordered" evidence="4">
    <location>
        <begin position="330"/>
        <end position="386"/>
    </location>
</feature>
<dbReference type="InterPro" id="IPR036875">
    <property type="entry name" value="Znf_CCHC_sf"/>
</dbReference>
<protein>
    <submittedName>
        <fullName evidence="6">Transducin/WD40 repeat-like superfamily protein</fullName>
    </submittedName>
</protein>
<dbReference type="InterPro" id="IPR001680">
    <property type="entry name" value="WD40_rpt"/>
</dbReference>
<reference evidence="6 7" key="1">
    <citation type="submission" date="2019-07" db="EMBL/GenBank/DDBJ databases">
        <title>De Novo Assembly of kiwifruit Actinidia rufa.</title>
        <authorList>
            <person name="Sugita-Konishi S."/>
            <person name="Sato K."/>
            <person name="Mori E."/>
            <person name="Abe Y."/>
            <person name="Kisaki G."/>
            <person name="Hamano K."/>
            <person name="Suezawa K."/>
            <person name="Otani M."/>
            <person name="Fukuda T."/>
            <person name="Manabe T."/>
            <person name="Gomi K."/>
            <person name="Tabuchi M."/>
            <person name="Akimitsu K."/>
            <person name="Kataoka I."/>
        </authorList>
    </citation>
    <scope>NUCLEOTIDE SEQUENCE [LARGE SCALE GENOMIC DNA]</scope>
    <source>
        <strain evidence="7">cv. Fuchu</strain>
    </source>
</reference>
<dbReference type="InterPro" id="IPR045227">
    <property type="entry name" value="WDR18/Ipi3/RID3"/>
</dbReference>
<keyword evidence="1" id="KW-0853">WD repeat</keyword>
<sequence>MEPELVIALSPADAGIGCWDLHSGIWKSETSTPMNLQVEVKSFPAELINPLTSTSDGTYIVGVGDYGDIYLWEVAMGSLLKKWHAHYRAVTCLVFSDDQSLLISVAKDGSVKSLQARHLYEYSFLEHTLRVTDIATSYGGRSAIIVSTSEDMQGSYGRAHTRGEFRQFQQETQQILRDLQQAIAALLPREPCRGVAELHQERQERDHRGHDRGPIHPNRPLAYEDESSEDEAYAHEVFGGRRDQGGRGQRDRDYQQELFRQYQECRQGVRTSEAYTEEFYRLSSRNNLPESEDQQIARFVNGLRVAIRDQVSLHTLYSLNEAVTLAKKVESQQNRTNTRSQFSTKGKQPVPSPQSQPVTNSGSQTKAATTGSTTRQGGNPNPYAKASGDKCYRCGEPGHRSNTCSKRATVNLVEPIPEEEDDGDDGGDVDPYSYDPNEFQDEEEGEYLGRSLNERKVVLGPLKESYIPKVPKEEGKSSVLLVHNEDEFDKEAKESKQIFAMVLAEGAPKIPLEVPVVVQPLIKEFQDLFPDELLAR</sequence>
<keyword evidence="7" id="KW-1185">Reference proteome</keyword>
<dbReference type="PROSITE" id="PS50158">
    <property type="entry name" value="ZF_CCHC"/>
    <property type="match status" value="1"/>
</dbReference>
<gene>
    <name evidence="6" type="ORF">Acr_05g0004910</name>
</gene>
<dbReference type="GO" id="GO:0003676">
    <property type="term" value="F:nucleic acid binding"/>
    <property type="evidence" value="ECO:0007669"/>
    <property type="project" value="InterPro"/>
</dbReference>
<evidence type="ECO:0000256" key="1">
    <source>
        <dbReference type="ARBA" id="ARBA00022574"/>
    </source>
</evidence>
<dbReference type="AlphaFoldDB" id="A0A7J0EKN1"/>
<feature type="domain" description="CCHC-type" evidence="5">
    <location>
        <begin position="390"/>
        <end position="406"/>
    </location>
</feature>
<dbReference type="GO" id="GO:0008270">
    <property type="term" value="F:zinc ion binding"/>
    <property type="evidence" value="ECO:0007669"/>
    <property type="project" value="UniProtKB-KW"/>
</dbReference>
<keyword evidence="2" id="KW-0677">Repeat</keyword>
<dbReference type="PANTHER" id="PTHR18763:SF0">
    <property type="entry name" value="WD REPEAT-CONTAINING PROTEIN 18"/>
    <property type="match status" value="1"/>
</dbReference>
<evidence type="ECO:0000259" key="5">
    <source>
        <dbReference type="PROSITE" id="PS50158"/>
    </source>
</evidence>
<name>A0A7J0EKN1_9ERIC</name>
<keyword evidence="3" id="KW-0862">Zinc</keyword>
<dbReference type="SMART" id="SM00320">
    <property type="entry name" value="WD40"/>
    <property type="match status" value="1"/>
</dbReference>
<evidence type="ECO:0000256" key="3">
    <source>
        <dbReference type="PROSITE-ProRule" id="PRU00047"/>
    </source>
</evidence>
<dbReference type="Pfam" id="PF00400">
    <property type="entry name" value="WD40"/>
    <property type="match status" value="1"/>
</dbReference>
<dbReference type="Gene3D" id="2.130.10.10">
    <property type="entry name" value="YVTN repeat-like/Quinoprotein amine dehydrogenase"/>
    <property type="match status" value="1"/>
</dbReference>
<dbReference type="OrthoDB" id="6252103at2759"/>
<evidence type="ECO:0000313" key="7">
    <source>
        <dbReference type="Proteomes" id="UP000585474"/>
    </source>
</evidence>
<organism evidence="6 7">
    <name type="scientific">Actinidia rufa</name>
    <dbReference type="NCBI Taxonomy" id="165716"/>
    <lineage>
        <taxon>Eukaryota</taxon>
        <taxon>Viridiplantae</taxon>
        <taxon>Streptophyta</taxon>
        <taxon>Embryophyta</taxon>
        <taxon>Tracheophyta</taxon>
        <taxon>Spermatophyta</taxon>
        <taxon>Magnoliopsida</taxon>
        <taxon>eudicotyledons</taxon>
        <taxon>Gunneridae</taxon>
        <taxon>Pentapetalae</taxon>
        <taxon>asterids</taxon>
        <taxon>Ericales</taxon>
        <taxon>Actinidiaceae</taxon>
        <taxon>Actinidia</taxon>
    </lineage>
</organism>
<evidence type="ECO:0000256" key="4">
    <source>
        <dbReference type="SAM" id="MobiDB-lite"/>
    </source>
</evidence>
<comment type="caution">
    <text evidence="6">The sequence shown here is derived from an EMBL/GenBank/DDBJ whole genome shotgun (WGS) entry which is preliminary data.</text>
</comment>
<feature type="compositionally biased region" description="Basic and acidic residues" evidence="4">
    <location>
        <begin position="200"/>
        <end position="214"/>
    </location>
</feature>
<dbReference type="SUPFAM" id="SSF57756">
    <property type="entry name" value="Retrovirus zinc finger-like domains"/>
    <property type="match status" value="1"/>
</dbReference>
<keyword evidence="3" id="KW-0863">Zinc-finger</keyword>
<accession>A0A7J0EKN1</accession>
<feature type="compositionally biased region" description="Polar residues" evidence="4">
    <location>
        <begin position="359"/>
        <end position="379"/>
    </location>
</feature>
<feature type="compositionally biased region" description="Acidic residues" evidence="4">
    <location>
        <begin position="416"/>
        <end position="428"/>
    </location>
</feature>